<dbReference type="Proteomes" id="UP000197277">
    <property type="component" value="Unassembled WGS sequence"/>
</dbReference>
<dbReference type="AlphaFoldDB" id="A0A246FIU9"/>
<gene>
    <name evidence="2" type="ORF">CDA63_14230</name>
</gene>
<organism evidence="2 3">
    <name type="scientific">Hymenobacter amundsenii</name>
    <dbReference type="NCBI Taxonomy" id="2006685"/>
    <lineage>
        <taxon>Bacteria</taxon>
        <taxon>Pseudomonadati</taxon>
        <taxon>Bacteroidota</taxon>
        <taxon>Cytophagia</taxon>
        <taxon>Cytophagales</taxon>
        <taxon>Hymenobacteraceae</taxon>
        <taxon>Hymenobacter</taxon>
    </lineage>
</organism>
<dbReference type="RefSeq" id="WP_088465125.1">
    <property type="nucleotide sequence ID" value="NZ_NIRR01000025.1"/>
</dbReference>
<name>A0A246FIU9_9BACT</name>
<evidence type="ECO:0000313" key="3">
    <source>
        <dbReference type="Proteomes" id="UP000197277"/>
    </source>
</evidence>
<dbReference type="InterPro" id="IPR054243">
    <property type="entry name" value="DUF6970"/>
</dbReference>
<proteinExistence type="predicted"/>
<dbReference type="EMBL" id="NIRR01000025">
    <property type="protein sequence ID" value="OWP62441.1"/>
    <property type="molecule type" value="Genomic_DNA"/>
</dbReference>
<reference evidence="2 3" key="1">
    <citation type="submission" date="2017-06" db="EMBL/GenBank/DDBJ databases">
        <title>Hymenobacter amundsenii sp. nov. isolated from regoliths in Antarctica.</title>
        <authorList>
            <person name="Sedlacek I."/>
            <person name="Kralova S."/>
            <person name="Pantucek R."/>
            <person name="Svec P."/>
            <person name="Holochova P."/>
            <person name="Stankova E."/>
            <person name="Vrbovska V."/>
            <person name="Busse H.-J."/>
        </authorList>
    </citation>
    <scope>NUCLEOTIDE SEQUENCE [LARGE SCALE GENOMIC DNA]</scope>
    <source>
        <strain evidence="2 3">CCM 8682</strain>
    </source>
</reference>
<keyword evidence="3" id="KW-1185">Reference proteome</keyword>
<dbReference type="OrthoDB" id="882573at2"/>
<sequence>MKRTLTLIMLGTLGLNACKKDEVTEDIPGCITQEVEAFTVNSTCKTTGLTTGASVKQYRFQNDLVYVFDEGSCQAGFSLVYNQKCEGIGSLGGFAGSTKINGESFSKAEFMRTIWQN</sequence>
<dbReference type="Pfam" id="PF22311">
    <property type="entry name" value="DUF6970"/>
    <property type="match status" value="1"/>
</dbReference>
<evidence type="ECO:0000259" key="1">
    <source>
        <dbReference type="Pfam" id="PF22311"/>
    </source>
</evidence>
<comment type="caution">
    <text evidence="2">The sequence shown here is derived from an EMBL/GenBank/DDBJ whole genome shotgun (WGS) entry which is preliminary data.</text>
</comment>
<protein>
    <recommendedName>
        <fullName evidence="1">DUF6970 domain-containing protein</fullName>
    </recommendedName>
</protein>
<evidence type="ECO:0000313" key="2">
    <source>
        <dbReference type="EMBL" id="OWP62441.1"/>
    </source>
</evidence>
<accession>A0A246FIU9</accession>
<feature type="domain" description="DUF6970" evidence="1">
    <location>
        <begin position="50"/>
        <end position="117"/>
    </location>
</feature>